<protein>
    <submittedName>
        <fullName evidence="6">TetR family transcriptional regulator</fullName>
    </submittedName>
</protein>
<dbReference type="PANTHER" id="PTHR47506">
    <property type="entry name" value="TRANSCRIPTIONAL REGULATORY PROTEIN"/>
    <property type="match status" value="1"/>
</dbReference>
<dbReference type="InterPro" id="IPR036271">
    <property type="entry name" value="Tet_transcr_reg_TetR-rel_C_sf"/>
</dbReference>
<sequence length="190" mass="20725">MRYSKTHKEETRRKLLDSSRALVKQGGFDSTGVDSLMSAIGLTSGAFYTHFPSKQALLEAVIQEEIDNSVELLSVPEVGNIQDVNHAVALYLSNAHAQHPETGCVLPALGAEISRTPPKIRFIVESGLKQLHGNWEAIIGDSDAAWSVISQCVGALTIARTVKSEKARTEILEANRRHIGRLVSQLLSLK</sequence>
<dbReference type="OrthoDB" id="5816932at2"/>
<dbReference type="Gene3D" id="1.10.10.60">
    <property type="entry name" value="Homeodomain-like"/>
    <property type="match status" value="1"/>
</dbReference>
<keyword evidence="1" id="KW-0805">Transcription regulation</keyword>
<evidence type="ECO:0000256" key="2">
    <source>
        <dbReference type="ARBA" id="ARBA00023125"/>
    </source>
</evidence>
<feature type="domain" description="HTH tetR-type" evidence="5">
    <location>
        <begin position="9"/>
        <end position="69"/>
    </location>
</feature>
<dbReference type="PROSITE" id="PS50977">
    <property type="entry name" value="HTH_TETR_2"/>
    <property type="match status" value="1"/>
</dbReference>
<accession>A0A843YT00</accession>
<dbReference type="AlphaFoldDB" id="A0A843YT00"/>
<dbReference type="Proteomes" id="UP000451565">
    <property type="component" value="Unassembled WGS sequence"/>
</dbReference>
<keyword evidence="7" id="KW-1185">Reference proteome</keyword>
<dbReference type="GO" id="GO:0003677">
    <property type="term" value="F:DNA binding"/>
    <property type="evidence" value="ECO:0007669"/>
    <property type="project" value="UniProtKB-UniRule"/>
</dbReference>
<dbReference type="PANTHER" id="PTHR47506:SF7">
    <property type="entry name" value="TRANSCRIPTIONAL REGULATORY PROTEIN"/>
    <property type="match status" value="1"/>
</dbReference>
<dbReference type="RefSeq" id="WP_153234342.1">
    <property type="nucleotide sequence ID" value="NZ_WINI01000004.1"/>
</dbReference>
<evidence type="ECO:0000256" key="4">
    <source>
        <dbReference type="PROSITE-ProRule" id="PRU00335"/>
    </source>
</evidence>
<evidence type="ECO:0000256" key="3">
    <source>
        <dbReference type="ARBA" id="ARBA00023163"/>
    </source>
</evidence>
<evidence type="ECO:0000256" key="1">
    <source>
        <dbReference type="ARBA" id="ARBA00023015"/>
    </source>
</evidence>
<dbReference type="EMBL" id="WINI01000004">
    <property type="protein sequence ID" value="MQR00713.1"/>
    <property type="molecule type" value="Genomic_DNA"/>
</dbReference>
<name>A0A843YT00_9BURK</name>
<keyword evidence="3" id="KW-0804">Transcription</keyword>
<organism evidence="6 7">
    <name type="scientific">Glaciimonas soli</name>
    <dbReference type="NCBI Taxonomy" id="2590999"/>
    <lineage>
        <taxon>Bacteria</taxon>
        <taxon>Pseudomonadati</taxon>
        <taxon>Pseudomonadota</taxon>
        <taxon>Betaproteobacteria</taxon>
        <taxon>Burkholderiales</taxon>
        <taxon>Oxalobacteraceae</taxon>
        <taxon>Glaciimonas</taxon>
    </lineage>
</organism>
<evidence type="ECO:0000313" key="7">
    <source>
        <dbReference type="Proteomes" id="UP000451565"/>
    </source>
</evidence>
<dbReference type="Gene3D" id="1.10.357.10">
    <property type="entry name" value="Tetracycline Repressor, domain 2"/>
    <property type="match status" value="1"/>
</dbReference>
<evidence type="ECO:0000259" key="5">
    <source>
        <dbReference type="PROSITE" id="PS50977"/>
    </source>
</evidence>
<keyword evidence="2 4" id="KW-0238">DNA-binding</keyword>
<dbReference type="PRINTS" id="PR00455">
    <property type="entry name" value="HTHTETR"/>
</dbReference>
<reference evidence="6 7" key="1">
    <citation type="submission" date="2019-10" db="EMBL/GenBank/DDBJ databases">
        <title>Glaciimonas soli sp. nov., a psychrophilic bacterium isolated from the forest soil of a high elevation mountain in Taiwan.</title>
        <authorList>
            <person name="Wang L.-T."/>
            <person name="Shieh W.Y."/>
        </authorList>
    </citation>
    <scope>NUCLEOTIDE SEQUENCE [LARGE SCALE GENOMIC DNA]</scope>
    <source>
        <strain evidence="6 7">GS1</strain>
    </source>
</reference>
<comment type="caution">
    <text evidence="6">The sequence shown here is derived from an EMBL/GenBank/DDBJ whole genome shotgun (WGS) entry which is preliminary data.</text>
</comment>
<feature type="DNA-binding region" description="H-T-H motif" evidence="4">
    <location>
        <begin position="32"/>
        <end position="51"/>
    </location>
</feature>
<dbReference type="InterPro" id="IPR009057">
    <property type="entry name" value="Homeodomain-like_sf"/>
</dbReference>
<evidence type="ECO:0000313" key="6">
    <source>
        <dbReference type="EMBL" id="MQR00713.1"/>
    </source>
</evidence>
<dbReference type="Pfam" id="PF00440">
    <property type="entry name" value="TetR_N"/>
    <property type="match status" value="1"/>
</dbReference>
<proteinExistence type="predicted"/>
<dbReference type="SUPFAM" id="SSF48498">
    <property type="entry name" value="Tetracyclin repressor-like, C-terminal domain"/>
    <property type="match status" value="1"/>
</dbReference>
<dbReference type="SUPFAM" id="SSF46689">
    <property type="entry name" value="Homeodomain-like"/>
    <property type="match status" value="1"/>
</dbReference>
<gene>
    <name evidence="6" type="ORF">GEV47_08465</name>
</gene>
<dbReference type="InterPro" id="IPR001647">
    <property type="entry name" value="HTH_TetR"/>
</dbReference>